<accession>Q0W953</accession>
<keyword evidence="3" id="KW-1185">Reference proteome</keyword>
<reference evidence="2 3" key="1">
    <citation type="journal article" date="2006" name="Science">
        <title>Genome of rice cluster I archaea -- the key methane producers in the rice rhizosphere.</title>
        <authorList>
            <person name="Erkel C."/>
            <person name="Kube M."/>
            <person name="Reinhardt R."/>
            <person name="Liesack W."/>
        </authorList>
    </citation>
    <scope>NUCLEOTIDE SEQUENCE [LARGE SCALE GENOMIC DNA]</scope>
    <source>
        <strain evidence="3">DSM 22066 / NBRC 105507 / MRE50</strain>
    </source>
</reference>
<protein>
    <recommendedName>
        <fullName evidence="4">DUF5658 domain-containing protein</fullName>
    </recommendedName>
</protein>
<keyword evidence="1" id="KW-0812">Transmembrane</keyword>
<evidence type="ECO:0000313" key="2">
    <source>
        <dbReference type="EMBL" id="CAJ35164.1"/>
    </source>
</evidence>
<dbReference type="AlphaFoldDB" id="Q0W953"/>
<gene>
    <name evidence="2" type="ORF">LRC155</name>
</gene>
<evidence type="ECO:0000256" key="1">
    <source>
        <dbReference type="SAM" id="Phobius"/>
    </source>
</evidence>
<evidence type="ECO:0008006" key="4">
    <source>
        <dbReference type="Google" id="ProtNLM"/>
    </source>
</evidence>
<feature type="transmembrane region" description="Helical" evidence="1">
    <location>
        <begin position="96"/>
        <end position="116"/>
    </location>
</feature>
<feature type="transmembrane region" description="Helical" evidence="1">
    <location>
        <begin position="21"/>
        <end position="48"/>
    </location>
</feature>
<dbReference type="KEGG" id="rci:LRC155"/>
<keyword evidence="1" id="KW-0472">Membrane</keyword>
<evidence type="ECO:0000313" key="3">
    <source>
        <dbReference type="Proteomes" id="UP000000663"/>
    </source>
</evidence>
<dbReference type="EMBL" id="AM114193">
    <property type="protein sequence ID" value="CAJ35164.1"/>
    <property type="molecule type" value="Genomic_DNA"/>
</dbReference>
<sequence length="163" mass="17624">MPLLYLVAYIKIRNIDRIVKWSRYLLVSAIVFYVLYDIVSTLAAYNFLGSFEYEKSFLIKAAYDVAGVPGFITLKIVMSAAAISAAYLLMEHYTRLRAFGAGILGGATVAGFFVGTSNFNILLNGSSIWILGLDSGTIAAIIIVVSAGAGLLMSRPEPARVAR</sequence>
<dbReference type="eggNOG" id="arCOG11708">
    <property type="taxonomic scope" value="Archaea"/>
</dbReference>
<feature type="transmembrane region" description="Helical" evidence="1">
    <location>
        <begin position="68"/>
        <end position="89"/>
    </location>
</feature>
<feature type="transmembrane region" description="Helical" evidence="1">
    <location>
        <begin position="128"/>
        <end position="153"/>
    </location>
</feature>
<keyword evidence="1" id="KW-1133">Transmembrane helix</keyword>
<organism evidence="2 3">
    <name type="scientific">Methanocella arvoryzae (strain DSM 22066 / NBRC 105507 / MRE50)</name>
    <dbReference type="NCBI Taxonomy" id="351160"/>
    <lineage>
        <taxon>Archaea</taxon>
        <taxon>Methanobacteriati</taxon>
        <taxon>Methanobacteriota</taxon>
        <taxon>Stenosarchaea group</taxon>
        <taxon>Methanomicrobia</taxon>
        <taxon>Methanocellales</taxon>
        <taxon>Methanocellaceae</taxon>
        <taxon>Methanocella</taxon>
    </lineage>
</organism>
<dbReference type="STRING" id="351160.LRC155"/>
<dbReference type="Proteomes" id="UP000000663">
    <property type="component" value="Chromosome"/>
</dbReference>
<name>Q0W953_METAR</name>
<proteinExistence type="predicted"/>